<accession>A0AAN8GN72</accession>
<reference evidence="1 2" key="1">
    <citation type="journal article" date="2023" name="Mol. Biol. Evol.">
        <title>Genomics of Secondarily Temperate Adaptation in the Only Non-Antarctic Icefish.</title>
        <authorList>
            <person name="Rivera-Colon A.G."/>
            <person name="Rayamajhi N."/>
            <person name="Minhas B.F."/>
            <person name="Madrigal G."/>
            <person name="Bilyk K.T."/>
            <person name="Yoon V."/>
            <person name="Hune M."/>
            <person name="Gregory S."/>
            <person name="Cheng C.H.C."/>
            <person name="Catchen J.M."/>
        </authorList>
    </citation>
    <scope>NUCLEOTIDE SEQUENCE [LARGE SCALE GENOMIC DNA]</scope>
    <source>
        <strain evidence="1">JC2023a</strain>
    </source>
</reference>
<comment type="caution">
    <text evidence="1">The sequence shown here is derived from an EMBL/GenBank/DDBJ whole genome shotgun (WGS) entry which is preliminary data.</text>
</comment>
<dbReference type="AlphaFoldDB" id="A0AAN8GN72"/>
<organism evidence="1 2">
    <name type="scientific">Champsocephalus esox</name>
    <name type="common">pike icefish</name>
    <dbReference type="NCBI Taxonomy" id="159716"/>
    <lineage>
        <taxon>Eukaryota</taxon>
        <taxon>Metazoa</taxon>
        <taxon>Chordata</taxon>
        <taxon>Craniata</taxon>
        <taxon>Vertebrata</taxon>
        <taxon>Euteleostomi</taxon>
        <taxon>Actinopterygii</taxon>
        <taxon>Neopterygii</taxon>
        <taxon>Teleostei</taxon>
        <taxon>Neoteleostei</taxon>
        <taxon>Acanthomorphata</taxon>
        <taxon>Eupercaria</taxon>
        <taxon>Perciformes</taxon>
        <taxon>Notothenioidei</taxon>
        <taxon>Channichthyidae</taxon>
        <taxon>Champsocephalus</taxon>
    </lineage>
</organism>
<protein>
    <submittedName>
        <fullName evidence="1">Uncharacterized protein</fullName>
    </submittedName>
</protein>
<gene>
    <name evidence="1" type="ORF">CesoFtcFv8_019355</name>
</gene>
<sequence length="155" mass="16824">MDQSNNDYCTHYSDEDRQPLCLSASLPPYFSLSTLPLPLCLSLSTLPSTELQVSDDAGLLRSPWFPVSKDFMSVLVKPLPRRMLTCGGLHVSGVGVSRSSHFFHLHAGFAPFNCAAGGFPCTRESSEDFRSDEAAVATPSCASAHRQHVTPLPLL</sequence>
<evidence type="ECO:0000313" key="2">
    <source>
        <dbReference type="Proteomes" id="UP001335648"/>
    </source>
</evidence>
<evidence type="ECO:0000313" key="1">
    <source>
        <dbReference type="EMBL" id="KAK5885664.1"/>
    </source>
</evidence>
<dbReference type="Proteomes" id="UP001335648">
    <property type="component" value="Unassembled WGS sequence"/>
</dbReference>
<proteinExistence type="predicted"/>
<name>A0AAN8GN72_9TELE</name>
<keyword evidence="2" id="KW-1185">Reference proteome</keyword>
<dbReference type="EMBL" id="JAULUE010002060">
    <property type="protein sequence ID" value="KAK5885664.1"/>
    <property type="molecule type" value="Genomic_DNA"/>
</dbReference>